<dbReference type="FunFam" id="2.130.10.10:FF:000625">
    <property type="entry name" value="mRNA cleavage and polyadenylation factor subunit"/>
    <property type="match status" value="1"/>
</dbReference>
<dbReference type="Gene3D" id="2.130.10.10">
    <property type="entry name" value="YVTN repeat-like/Quinoprotein amine dehydrogenase"/>
    <property type="match status" value="2"/>
</dbReference>
<dbReference type="GeneID" id="25417585"/>
<evidence type="ECO:0000259" key="4">
    <source>
        <dbReference type="Pfam" id="PF03178"/>
    </source>
</evidence>
<accession>A0A074WH32</accession>
<evidence type="ECO:0000313" key="8">
    <source>
        <dbReference type="Proteomes" id="UP000027730"/>
    </source>
</evidence>
<reference evidence="7 8" key="1">
    <citation type="journal article" date="2014" name="BMC Genomics">
        <title>Genome sequencing of four Aureobasidium pullulans varieties: biotechnological potential, stress tolerance, and description of new species.</title>
        <authorList>
            <person name="Gostin Ar C."/>
            <person name="Ohm R.A."/>
            <person name="Kogej T."/>
            <person name="Sonjak S."/>
            <person name="Turk M."/>
            <person name="Zajc J."/>
            <person name="Zalar P."/>
            <person name="Grube M."/>
            <person name="Sun H."/>
            <person name="Han J."/>
            <person name="Sharma A."/>
            <person name="Chiniquy J."/>
            <person name="Ngan C.Y."/>
            <person name="Lipzen A."/>
            <person name="Barry K."/>
            <person name="Grigoriev I.V."/>
            <person name="Gunde-Cimerman N."/>
        </authorList>
    </citation>
    <scope>NUCLEOTIDE SEQUENCE [LARGE SCALE GENOMIC DNA]</scope>
    <source>
        <strain evidence="7 8">CBS 147.97</strain>
    </source>
</reference>
<evidence type="ECO:0008006" key="9">
    <source>
        <dbReference type="Google" id="ProtNLM"/>
    </source>
</evidence>
<feature type="domain" description="RSE1/DDB1/CPSF1 C-terminal" evidence="4">
    <location>
        <begin position="1026"/>
        <end position="1367"/>
    </location>
</feature>
<organism evidence="7 8">
    <name type="scientific">Aureobasidium namibiae CBS 147.97</name>
    <dbReference type="NCBI Taxonomy" id="1043004"/>
    <lineage>
        <taxon>Eukaryota</taxon>
        <taxon>Fungi</taxon>
        <taxon>Dikarya</taxon>
        <taxon>Ascomycota</taxon>
        <taxon>Pezizomycotina</taxon>
        <taxon>Dothideomycetes</taxon>
        <taxon>Dothideomycetidae</taxon>
        <taxon>Dothideales</taxon>
        <taxon>Saccotheciaceae</taxon>
        <taxon>Aureobasidium</taxon>
    </lineage>
</organism>
<name>A0A074WH32_9PEZI</name>
<dbReference type="InterPro" id="IPR004871">
    <property type="entry name" value="RSE1/DDB1/CPSF1_C"/>
</dbReference>
<dbReference type="Pfam" id="PF10433">
    <property type="entry name" value="Beta-prop_RSE1_1st"/>
    <property type="match status" value="1"/>
</dbReference>
<dbReference type="Pfam" id="PF03178">
    <property type="entry name" value="CPSF_A"/>
    <property type="match status" value="1"/>
</dbReference>
<evidence type="ECO:0000313" key="7">
    <source>
        <dbReference type="EMBL" id="KEQ69117.1"/>
    </source>
</evidence>
<dbReference type="STRING" id="1043004.A0A074WH32"/>
<dbReference type="GO" id="GO:0003676">
    <property type="term" value="F:nucleic acid binding"/>
    <property type="evidence" value="ECO:0007669"/>
    <property type="project" value="InterPro"/>
</dbReference>
<dbReference type="GO" id="GO:0005634">
    <property type="term" value="C:nucleus"/>
    <property type="evidence" value="ECO:0007669"/>
    <property type="project" value="UniProtKB-SubCell"/>
</dbReference>
<sequence>MQCYTELVAPTAVSNAVALPFTAPGATNLIVAKTSLLQVFTLKTIISQAKPPSLAPNGDTAALEGSESIHRVEHTAKLVLLGEYPVSGTITSLQRVKALNTKTGAEALLVSTQDAKISLIEWDPLNYRISTLSIHYYERETTNTLPFGPSLADTPSYLSVDPSSRCAALKFGTKHLAIIPFRQSQDDLAGEDDLDTPPPTKAPATGADAQAETPYSASFVLPLTALDPALTHPVHLAFLHEYREPTFGIVSSNKAPSHGLLEERKDILNYTVFTLDLDQRASTTLLSVTGLPFDIFRVVPLPLPVGGALLVGANELVHVDQSGKTNAVAVNEFAKLSSNFAMADQSDLGLRLEDCVVEALDHTNGNMLIVLNTGRLAVLSFRIDGRSVSGLSVHLVDSAHGGHHLRTAANCAASLGRGRLFLGSEDGDSTLIGWSKKTAQTRKRSHAQMIAEDAELSLDEEDLDDDADDDLYADEAPVVKQAASQAADSSGPDSYSFRVHDNLFSLGPIKDVCLGKYANANELSDTDVQPQLSLLASVGRERASKLAFINRELTPSPVRAVDISHAQAVWTACVEAAAPRGQTKSTDDVQNSEAQLASDMQYDQYLISCHADEDGVESSKVFKIDNEIADTKQGDQSTIYAEVTGTEFEVEGETLDVGILASGTRIVQVRKHEVRSYDADLGLSQIFPIIDEETDAELTVVHSSFCDPYLLLLREDSSLQILQVDKSGDLDELERGDAALASKWLSGSIYKSEKTGDKTLAFLLNAEGGLAVFELPNLDRPVYEAPSLSVLSPVVSNESAPRRNVGKETLAELIFADLGDETAKSPYLILRSSADDLIIYEPFHHPAAPSTSPSPFTTNLRFRKVPGLHMPKFNEDSSLQKPAAMKLLPNVGGYSAVFMAGGSPSFVIKDASSLPRIVSLRGEGVRRLSGLNSRKCEAGFAWVDTTGTLREGQIPTNTRFASNGWSVRKFSPFSEHIEVQKIAYHSERDVYVITTQEEVDFYPPEDDPRHPAADEEITLRPKALQFRVHLYDAKADRLIDTYDIPSYELITSMEVMPLEVSEITHQHRLLVALGTISQRAENYAAKGCIYTLEIIDVVPEPGQPETGKKFRVFGREETKSGITALMGIAGLVGTAQGQKLMIRGLREDGSCLPVAFLDAQCYISSLKTLASSKLWIAADAWKGLWFGGFGEEPYKLSLFGKSRSQMEVVSAEFLPFEGQLYILIIDADLDIHVLQYDPEHPKSLSGQRLLHRSTFHLGHMPTSMTLLPSTLSPFTEQNPDEDMADNDSEPSKTSALNHILITTQTGSIALLTPLDEATYRRLSALQTTLSSILEHSAGLNPRAYRAVESEGLGARGIVDGDLITRIYELGAGKRLEVLGRAGAEVWSTRSDLEIIAGEGLGYL</sequence>
<evidence type="ECO:0000259" key="6">
    <source>
        <dbReference type="Pfam" id="PF23726"/>
    </source>
</evidence>
<dbReference type="InterPro" id="IPR050358">
    <property type="entry name" value="RSE1/DDB1/CFT1"/>
</dbReference>
<evidence type="ECO:0000256" key="1">
    <source>
        <dbReference type="ARBA" id="ARBA00004123"/>
    </source>
</evidence>
<dbReference type="InterPro" id="IPR058543">
    <property type="entry name" value="Beta-prop_RSE1/DDB1/CPSF1_2nd"/>
</dbReference>
<evidence type="ECO:0000259" key="5">
    <source>
        <dbReference type="Pfam" id="PF10433"/>
    </source>
</evidence>
<keyword evidence="8" id="KW-1185">Reference proteome</keyword>
<dbReference type="EMBL" id="KL584723">
    <property type="protein sequence ID" value="KEQ69117.1"/>
    <property type="molecule type" value="Genomic_DNA"/>
</dbReference>
<dbReference type="Gene3D" id="1.10.150.910">
    <property type="match status" value="1"/>
</dbReference>
<evidence type="ECO:0000256" key="3">
    <source>
        <dbReference type="SAM" id="MobiDB-lite"/>
    </source>
</evidence>
<dbReference type="PANTHER" id="PTHR10644">
    <property type="entry name" value="DNA REPAIR/RNA PROCESSING CPSF FAMILY"/>
    <property type="match status" value="1"/>
</dbReference>
<dbReference type="HOGENOM" id="CLU_002414_2_1_1"/>
<dbReference type="RefSeq" id="XP_013423349.1">
    <property type="nucleotide sequence ID" value="XM_013567895.1"/>
</dbReference>
<feature type="domain" description="RSE1/DDB1/CPSF1 first beta-propeller" evidence="5">
    <location>
        <begin position="69"/>
        <end position="443"/>
    </location>
</feature>
<keyword evidence="2" id="KW-0539">Nucleus</keyword>
<feature type="region of interest" description="Disordered" evidence="3">
    <location>
        <begin position="187"/>
        <end position="210"/>
    </location>
</feature>
<gene>
    <name evidence="7" type="ORF">M436DRAFT_85768</name>
</gene>
<dbReference type="InterPro" id="IPR015943">
    <property type="entry name" value="WD40/YVTN_repeat-like_dom_sf"/>
</dbReference>
<protein>
    <recommendedName>
        <fullName evidence="9">Protein CFT1</fullName>
    </recommendedName>
</protein>
<comment type="subcellular location">
    <subcellularLocation>
        <location evidence="1">Nucleus</location>
    </subcellularLocation>
</comment>
<dbReference type="InterPro" id="IPR018846">
    <property type="entry name" value="Beta-prop_RSE1/DDB1/CPSF1_1st"/>
</dbReference>
<dbReference type="OrthoDB" id="6109at2759"/>
<evidence type="ECO:0000256" key="2">
    <source>
        <dbReference type="ARBA" id="ARBA00023242"/>
    </source>
</evidence>
<feature type="domain" description="RSE1/DDB1/CPSF1 second beta-propeller" evidence="6">
    <location>
        <begin position="558"/>
        <end position="953"/>
    </location>
</feature>
<dbReference type="Proteomes" id="UP000027730">
    <property type="component" value="Unassembled WGS sequence"/>
</dbReference>
<dbReference type="Pfam" id="PF23726">
    <property type="entry name" value="Beta-prop_RSE1_2nd"/>
    <property type="match status" value="1"/>
</dbReference>
<proteinExistence type="predicted"/>